<dbReference type="EMBL" id="CP054856">
    <property type="protein sequence ID" value="QVM82765.1"/>
    <property type="molecule type" value="Genomic_DNA"/>
</dbReference>
<feature type="region of interest" description="Disordered" evidence="1">
    <location>
        <begin position="47"/>
        <end position="94"/>
    </location>
</feature>
<protein>
    <submittedName>
        <fullName evidence="2">DUF1178 family protein</fullName>
    </submittedName>
</protein>
<dbReference type="PIRSF" id="PIRSF032131">
    <property type="entry name" value="UCP032131"/>
    <property type="match status" value="1"/>
</dbReference>
<dbReference type="Proteomes" id="UP000677126">
    <property type="component" value="Chromosome"/>
</dbReference>
<dbReference type="Pfam" id="PF06676">
    <property type="entry name" value="DUF1178"/>
    <property type="match status" value="1"/>
</dbReference>
<keyword evidence="3" id="KW-1185">Reference proteome</keyword>
<evidence type="ECO:0000313" key="2">
    <source>
        <dbReference type="EMBL" id="QVM82765.1"/>
    </source>
</evidence>
<dbReference type="RefSeq" id="WP_039393307.1">
    <property type="nucleotide sequence ID" value="NZ_CP054856.1"/>
</dbReference>
<gene>
    <name evidence="2" type="ORF">HT578_02750</name>
</gene>
<sequence>MIVYDLECRGEGHRFEGWFKSSDDFARQQERGLVACPFCGSGDVAKAPQAARLARKGNQKPEPSRPAARSPERGPASAPREGGEPVAVAPVSSHELPQQTVEMIHKLAEMQARALKASRYVGESFAENARQMHYGERAVEQIHGETTLEDAQELMDEGISVVPLPFPIAPPDETN</sequence>
<reference evidence="2 3" key="1">
    <citation type="journal article" date="2021" name="Int. J. Syst. Evol. Microbiol.">
        <title>Novosphingobium decolorationis sp. nov., an aniline blue-decolourizing bacterium isolated from East Pacific sediment.</title>
        <authorList>
            <person name="Chen X."/>
            <person name="Dong B."/>
            <person name="Chen T."/>
            <person name="Ren N."/>
            <person name="Wang J."/>
            <person name="Xu Y."/>
            <person name="Yang J."/>
            <person name="Zhu S."/>
            <person name="Chen J."/>
        </authorList>
    </citation>
    <scope>NUCLEOTIDE SEQUENCE [LARGE SCALE GENOMIC DNA]</scope>
    <source>
        <strain evidence="2 3">502str22</strain>
    </source>
</reference>
<name>A0ABX8E1K3_9SPHN</name>
<proteinExistence type="predicted"/>
<evidence type="ECO:0000313" key="3">
    <source>
        <dbReference type="Proteomes" id="UP000677126"/>
    </source>
</evidence>
<evidence type="ECO:0000256" key="1">
    <source>
        <dbReference type="SAM" id="MobiDB-lite"/>
    </source>
</evidence>
<dbReference type="InterPro" id="IPR009562">
    <property type="entry name" value="DUF1178"/>
</dbReference>
<organism evidence="2 3">
    <name type="scientific">Novosphingobium decolorationis</name>
    <dbReference type="NCBI Taxonomy" id="2698673"/>
    <lineage>
        <taxon>Bacteria</taxon>
        <taxon>Pseudomonadati</taxon>
        <taxon>Pseudomonadota</taxon>
        <taxon>Alphaproteobacteria</taxon>
        <taxon>Sphingomonadales</taxon>
        <taxon>Sphingomonadaceae</taxon>
        <taxon>Novosphingobium</taxon>
    </lineage>
</organism>
<accession>A0ABX8E1K3</accession>